<name>A0A1V4SIH4_RUMHU</name>
<sequence length="77" mass="9102">MRKVYVDVMSSFTKDGALLPLYFVWEDGTKYDIDKVFDFRKAASQKVGGQGIRYRCRVMNKEVYLFLEGNKWFMEGK</sequence>
<organism evidence="1 2">
    <name type="scientific">Ruminiclostridium hungatei</name>
    <name type="common">Clostridium hungatei</name>
    <dbReference type="NCBI Taxonomy" id="48256"/>
    <lineage>
        <taxon>Bacteria</taxon>
        <taxon>Bacillati</taxon>
        <taxon>Bacillota</taxon>
        <taxon>Clostridia</taxon>
        <taxon>Eubacteriales</taxon>
        <taxon>Oscillospiraceae</taxon>
        <taxon>Ruminiclostridium</taxon>
    </lineage>
</organism>
<comment type="caution">
    <text evidence="1">The sequence shown here is derived from an EMBL/GenBank/DDBJ whole genome shotgun (WGS) entry which is preliminary data.</text>
</comment>
<dbReference type="Proteomes" id="UP000191554">
    <property type="component" value="Unassembled WGS sequence"/>
</dbReference>
<keyword evidence="2" id="KW-1185">Reference proteome</keyword>
<gene>
    <name evidence="1" type="ORF">CLHUN_28540</name>
</gene>
<dbReference type="OrthoDB" id="1683857at2"/>
<dbReference type="AlphaFoldDB" id="A0A1V4SIH4"/>
<evidence type="ECO:0000313" key="1">
    <source>
        <dbReference type="EMBL" id="OPX43306.1"/>
    </source>
</evidence>
<dbReference type="EMBL" id="MZGX01000019">
    <property type="protein sequence ID" value="OPX43306.1"/>
    <property type="molecule type" value="Genomic_DNA"/>
</dbReference>
<dbReference type="STRING" id="48256.CLHUN_28540"/>
<reference evidence="1 2" key="1">
    <citation type="submission" date="2017-03" db="EMBL/GenBank/DDBJ databases">
        <title>Genome sequence of Clostridium hungatei DSM 14427.</title>
        <authorList>
            <person name="Poehlein A."/>
            <person name="Daniel R."/>
        </authorList>
    </citation>
    <scope>NUCLEOTIDE SEQUENCE [LARGE SCALE GENOMIC DNA]</scope>
    <source>
        <strain evidence="1 2">DSM 14427</strain>
    </source>
</reference>
<protein>
    <submittedName>
        <fullName evidence="1">Uncharacterized protein</fullName>
    </submittedName>
</protein>
<dbReference type="RefSeq" id="WP_080065303.1">
    <property type="nucleotide sequence ID" value="NZ_MZGX01000019.1"/>
</dbReference>
<evidence type="ECO:0000313" key="2">
    <source>
        <dbReference type="Proteomes" id="UP000191554"/>
    </source>
</evidence>
<proteinExistence type="predicted"/>
<accession>A0A1V4SIH4</accession>